<comment type="caution">
    <text evidence="1">The sequence shown here is derived from an EMBL/GenBank/DDBJ whole genome shotgun (WGS) entry which is preliminary data.</text>
</comment>
<protein>
    <submittedName>
        <fullName evidence="1">Uncharacterized protein</fullName>
    </submittedName>
</protein>
<sequence>MSALLQRLMLIAHAGGVTALLLLSNPASDQRWGHDPLSETDSLAEIITSPELHGRLPQV</sequence>
<organism evidence="1 2">
    <name type="scientific">Acaryochloris thomasi RCC1774</name>
    <dbReference type="NCBI Taxonomy" id="1764569"/>
    <lineage>
        <taxon>Bacteria</taxon>
        <taxon>Bacillati</taxon>
        <taxon>Cyanobacteriota</taxon>
        <taxon>Cyanophyceae</taxon>
        <taxon>Acaryochloridales</taxon>
        <taxon>Acaryochloridaceae</taxon>
        <taxon>Acaryochloris</taxon>
        <taxon>Acaryochloris thomasi</taxon>
    </lineage>
</organism>
<dbReference type="RefSeq" id="WP_110986509.1">
    <property type="nucleotide sequence ID" value="NZ_CAWNWM010000007.1"/>
</dbReference>
<keyword evidence="2" id="KW-1185">Reference proteome</keyword>
<dbReference type="AlphaFoldDB" id="A0A2W1JQG5"/>
<gene>
    <name evidence="1" type="ORF">C1752_02811</name>
</gene>
<accession>A0A2W1JQG5</accession>
<evidence type="ECO:0000313" key="2">
    <source>
        <dbReference type="Proteomes" id="UP000248857"/>
    </source>
</evidence>
<evidence type="ECO:0000313" key="1">
    <source>
        <dbReference type="EMBL" id="PZD73132.1"/>
    </source>
</evidence>
<dbReference type="Proteomes" id="UP000248857">
    <property type="component" value="Unassembled WGS sequence"/>
</dbReference>
<proteinExistence type="predicted"/>
<reference evidence="1 2" key="1">
    <citation type="journal article" date="2018" name="Sci. Rep.">
        <title>A novel species of the marine cyanobacterium Acaryochloris with a unique pigment content and lifestyle.</title>
        <authorList>
            <person name="Partensky F."/>
            <person name="Six C."/>
            <person name="Ratin M."/>
            <person name="Garczarek L."/>
            <person name="Vaulot D."/>
            <person name="Probert I."/>
            <person name="Calteau A."/>
            <person name="Gourvil P."/>
            <person name="Marie D."/>
            <person name="Grebert T."/>
            <person name="Bouchier C."/>
            <person name="Le Panse S."/>
            <person name="Gachenot M."/>
            <person name="Rodriguez F."/>
            <person name="Garrido J.L."/>
        </authorList>
    </citation>
    <scope>NUCLEOTIDE SEQUENCE [LARGE SCALE GENOMIC DNA]</scope>
    <source>
        <strain evidence="1 2">RCC1774</strain>
    </source>
</reference>
<name>A0A2W1JQG5_9CYAN</name>
<dbReference type="EMBL" id="PQWO01000007">
    <property type="protein sequence ID" value="PZD73132.1"/>
    <property type="molecule type" value="Genomic_DNA"/>
</dbReference>